<name>A0A518DQT5_9BACT</name>
<dbReference type="Gene3D" id="3.40.50.150">
    <property type="entry name" value="Vaccinia Virus protein VP39"/>
    <property type="match status" value="1"/>
</dbReference>
<evidence type="ECO:0000256" key="2">
    <source>
        <dbReference type="ARBA" id="ARBA00022603"/>
    </source>
</evidence>
<dbReference type="GO" id="GO:0009307">
    <property type="term" value="P:DNA restriction-modification system"/>
    <property type="evidence" value="ECO:0007669"/>
    <property type="project" value="UniProtKB-KW"/>
</dbReference>
<dbReference type="EC" id="2.1.1.72" evidence="1"/>
<keyword evidence="2" id="KW-0489">Methyltransferase</keyword>
<dbReference type="AlphaFoldDB" id="A0A518DQT5"/>
<proteinExistence type="predicted"/>
<reference evidence="10 11" key="1">
    <citation type="submission" date="2019-02" db="EMBL/GenBank/DDBJ databases">
        <title>Deep-cultivation of Planctomycetes and their phenomic and genomic characterization uncovers novel biology.</title>
        <authorList>
            <person name="Wiegand S."/>
            <person name="Jogler M."/>
            <person name="Boedeker C."/>
            <person name="Pinto D."/>
            <person name="Vollmers J."/>
            <person name="Rivas-Marin E."/>
            <person name="Kohn T."/>
            <person name="Peeters S.H."/>
            <person name="Heuer A."/>
            <person name="Rast P."/>
            <person name="Oberbeckmann S."/>
            <person name="Bunk B."/>
            <person name="Jeske O."/>
            <person name="Meyerdierks A."/>
            <person name="Storesund J.E."/>
            <person name="Kallscheuer N."/>
            <person name="Luecker S."/>
            <person name="Lage O.M."/>
            <person name="Pohl T."/>
            <person name="Merkel B.J."/>
            <person name="Hornburger P."/>
            <person name="Mueller R.-W."/>
            <person name="Bruemmer F."/>
            <person name="Labrenz M."/>
            <person name="Spormann A.M."/>
            <person name="Op den Camp H."/>
            <person name="Overmann J."/>
            <person name="Amann R."/>
            <person name="Jetten M.S.M."/>
            <person name="Mascher T."/>
            <person name="Medema M.H."/>
            <person name="Devos D.P."/>
            <person name="Kaster A.-K."/>
            <person name="Ovreas L."/>
            <person name="Rohde M."/>
            <person name="Galperin M.Y."/>
            <person name="Jogler C."/>
        </authorList>
    </citation>
    <scope>NUCLEOTIDE SEQUENCE [LARGE SCALE GENOMIC DNA]</scope>
    <source>
        <strain evidence="10 11">Pla85_3_4</strain>
    </source>
</reference>
<comment type="catalytic activity">
    <reaction evidence="7">
        <text>a 2'-deoxyadenosine in DNA + S-adenosyl-L-methionine = an N(6)-methyl-2'-deoxyadenosine in DNA + S-adenosyl-L-homocysteine + H(+)</text>
        <dbReference type="Rhea" id="RHEA:15197"/>
        <dbReference type="Rhea" id="RHEA-COMP:12418"/>
        <dbReference type="Rhea" id="RHEA-COMP:12419"/>
        <dbReference type="ChEBI" id="CHEBI:15378"/>
        <dbReference type="ChEBI" id="CHEBI:57856"/>
        <dbReference type="ChEBI" id="CHEBI:59789"/>
        <dbReference type="ChEBI" id="CHEBI:90615"/>
        <dbReference type="ChEBI" id="CHEBI:90616"/>
        <dbReference type="EC" id="2.1.1.72"/>
    </reaction>
</comment>
<feature type="domain" description="TaqI-like C-terminal specificity" evidence="9">
    <location>
        <begin position="452"/>
        <end position="541"/>
    </location>
</feature>
<dbReference type="InterPro" id="IPR025931">
    <property type="entry name" value="TaqI_C"/>
</dbReference>
<dbReference type="Pfam" id="PF12950">
    <property type="entry name" value="TaqI_C"/>
    <property type="match status" value="1"/>
</dbReference>
<keyword evidence="6" id="KW-0238">DNA-binding</keyword>
<dbReference type="OrthoDB" id="249114at2"/>
<keyword evidence="4" id="KW-0949">S-adenosyl-L-methionine</keyword>
<dbReference type="PANTHER" id="PTHR33841:SF1">
    <property type="entry name" value="DNA METHYLTRANSFERASE A"/>
    <property type="match status" value="1"/>
</dbReference>
<dbReference type="RefSeq" id="WP_145052145.1">
    <property type="nucleotide sequence ID" value="NZ_CP036433.1"/>
</dbReference>
<evidence type="ECO:0000256" key="3">
    <source>
        <dbReference type="ARBA" id="ARBA00022679"/>
    </source>
</evidence>
<keyword evidence="5" id="KW-0680">Restriction system</keyword>
<dbReference type="GO" id="GO:0016787">
    <property type="term" value="F:hydrolase activity"/>
    <property type="evidence" value="ECO:0007669"/>
    <property type="project" value="UniProtKB-KW"/>
</dbReference>
<evidence type="ECO:0000313" key="10">
    <source>
        <dbReference type="EMBL" id="QDU94182.1"/>
    </source>
</evidence>
<sequence length="612" mass="66132">MKITPSKDRQARGVFYTPLAVARRILQGVLAHLPSAGPLTICDPACGDGAFLSEAWRMLAARGGAGHQLLGVDIDPVAVAAAGQTMSGLDTSVLGDVRQDVAPGGEIVLREVACDATEAETDARINWDVRRGDALVGPEWQTLATGPAPPHTFDWRQSFPTLLGQRNDPSAPAGVAAWSAPDAPGGLDAVVGNPPYLNIRRWTKGQSPQCLAFLRRRYRSADGAYDAYVLFLERAYELLRPGGVCGMIVPNKLATLDYARSCRRLLAEQTTLLAVDDLSSLKLFPGANVYPYILIWKKAFPLSVQRPIVTQITSEQQLSQPYVAGQESGVFTAERFQLGARLSLESRVPTCPLQDCAILHSGATGFSAQRLAGQLVEASLDDDLSQAAADISAATINGDLPTIEPSSADNPPESFDFIVSGNIDRYCLQLGDVRFMKRFFRRPQLPGQASLLSAGKRRLYQAPKIVIAGMTRRLEAAWSPGPLALGVQVYAVVEMQMPPLYLLALLNSTLLSHLFRIRFAAKRLGGGYLAINKSQLAQLPIVRYESAPGLAAGLEDLARQRCRLEQEPTDHSPRDAATLDARIDALVYQLYQLTSAEIALVEAASARLAGPR</sequence>
<dbReference type="PANTHER" id="PTHR33841">
    <property type="entry name" value="DNA METHYLTRANSFERASE YEEA-RELATED"/>
    <property type="match status" value="1"/>
</dbReference>
<evidence type="ECO:0000259" key="9">
    <source>
        <dbReference type="Pfam" id="PF12950"/>
    </source>
</evidence>
<dbReference type="Pfam" id="PF07669">
    <property type="entry name" value="Eco57I"/>
    <property type="match status" value="1"/>
</dbReference>
<organism evidence="10 11">
    <name type="scientific">Lignipirellula cremea</name>
    <dbReference type="NCBI Taxonomy" id="2528010"/>
    <lineage>
        <taxon>Bacteria</taxon>
        <taxon>Pseudomonadati</taxon>
        <taxon>Planctomycetota</taxon>
        <taxon>Planctomycetia</taxon>
        <taxon>Pirellulales</taxon>
        <taxon>Pirellulaceae</taxon>
        <taxon>Lignipirellula</taxon>
    </lineage>
</organism>
<dbReference type="EMBL" id="CP036433">
    <property type="protein sequence ID" value="QDU94182.1"/>
    <property type="molecule type" value="Genomic_DNA"/>
</dbReference>
<evidence type="ECO:0000313" key="11">
    <source>
        <dbReference type="Proteomes" id="UP000317648"/>
    </source>
</evidence>
<gene>
    <name evidence="10" type="ORF">Pla8534_19700</name>
</gene>
<keyword evidence="10" id="KW-0378">Hydrolase</keyword>
<dbReference type="PRINTS" id="PR00507">
    <property type="entry name" value="N12N6MTFRASE"/>
</dbReference>
<evidence type="ECO:0000256" key="1">
    <source>
        <dbReference type="ARBA" id="ARBA00011900"/>
    </source>
</evidence>
<dbReference type="InterPro" id="IPR050953">
    <property type="entry name" value="N4_N6_ade-DNA_methylase"/>
</dbReference>
<dbReference type="GO" id="GO:0009007">
    <property type="term" value="F:site-specific DNA-methyltransferase (adenine-specific) activity"/>
    <property type="evidence" value="ECO:0007669"/>
    <property type="project" value="UniProtKB-EC"/>
</dbReference>
<evidence type="ECO:0000256" key="5">
    <source>
        <dbReference type="ARBA" id="ARBA00022747"/>
    </source>
</evidence>
<dbReference type="Proteomes" id="UP000317648">
    <property type="component" value="Chromosome"/>
</dbReference>
<evidence type="ECO:0000256" key="4">
    <source>
        <dbReference type="ARBA" id="ARBA00022691"/>
    </source>
</evidence>
<keyword evidence="3" id="KW-0808">Transferase</keyword>
<dbReference type="InterPro" id="IPR029063">
    <property type="entry name" value="SAM-dependent_MTases_sf"/>
</dbReference>
<dbReference type="GO" id="GO:0003677">
    <property type="term" value="F:DNA binding"/>
    <property type="evidence" value="ECO:0007669"/>
    <property type="project" value="UniProtKB-KW"/>
</dbReference>
<feature type="domain" description="Type II methyltransferase M.TaqI-like" evidence="8">
    <location>
        <begin position="68"/>
        <end position="284"/>
    </location>
</feature>
<accession>A0A518DQT5</accession>
<dbReference type="SUPFAM" id="SSF53335">
    <property type="entry name" value="S-adenosyl-L-methionine-dependent methyltransferases"/>
    <property type="match status" value="1"/>
</dbReference>
<evidence type="ECO:0000256" key="6">
    <source>
        <dbReference type="ARBA" id="ARBA00023125"/>
    </source>
</evidence>
<dbReference type="KEGG" id="lcre:Pla8534_19700"/>
<keyword evidence="11" id="KW-1185">Reference proteome</keyword>
<evidence type="ECO:0000256" key="7">
    <source>
        <dbReference type="ARBA" id="ARBA00047942"/>
    </source>
</evidence>
<evidence type="ECO:0000259" key="8">
    <source>
        <dbReference type="Pfam" id="PF07669"/>
    </source>
</evidence>
<protein>
    <recommendedName>
        <fullName evidence="1">site-specific DNA-methyltransferase (adenine-specific)</fullName>
        <ecNumber evidence="1">2.1.1.72</ecNumber>
    </recommendedName>
</protein>
<dbReference type="GO" id="GO:0032259">
    <property type="term" value="P:methylation"/>
    <property type="evidence" value="ECO:0007669"/>
    <property type="project" value="UniProtKB-KW"/>
</dbReference>
<dbReference type="InterPro" id="IPR011639">
    <property type="entry name" value="MethylTrfase_TaqI-like_dom"/>
</dbReference>